<proteinExistence type="predicted"/>
<organism evidence="2 3">
    <name type="scientific">Acrasis kona</name>
    <dbReference type="NCBI Taxonomy" id="1008807"/>
    <lineage>
        <taxon>Eukaryota</taxon>
        <taxon>Discoba</taxon>
        <taxon>Heterolobosea</taxon>
        <taxon>Tetramitia</taxon>
        <taxon>Eutetramitia</taxon>
        <taxon>Acrasidae</taxon>
        <taxon>Acrasis</taxon>
    </lineage>
</organism>
<evidence type="ECO:0000256" key="1">
    <source>
        <dbReference type="SAM" id="Phobius"/>
    </source>
</evidence>
<keyword evidence="3" id="KW-1185">Reference proteome</keyword>
<accession>A0AAW2YIY4</accession>
<dbReference type="AlphaFoldDB" id="A0AAW2YIY4"/>
<keyword evidence="1" id="KW-0812">Transmembrane</keyword>
<keyword evidence="1" id="KW-0472">Membrane</keyword>
<gene>
    <name evidence="2" type="ORF">AKO1_005879</name>
</gene>
<protein>
    <recommendedName>
        <fullName evidence="4">Gustatory receptor</fullName>
    </recommendedName>
</protein>
<feature type="transmembrane region" description="Helical" evidence="1">
    <location>
        <begin position="65"/>
        <end position="86"/>
    </location>
</feature>
<evidence type="ECO:0008006" key="4">
    <source>
        <dbReference type="Google" id="ProtNLM"/>
    </source>
</evidence>
<dbReference type="EMBL" id="JAOPGA020000155">
    <property type="protein sequence ID" value="KAL0477260.1"/>
    <property type="molecule type" value="Genomic_DNA"/>
</dbReference>
<dbReference type="Proteomes" id="UP001431209">
    <property type="component" value="Unassembled WGS sequence"/>
</dbReference>
<evidence type="ECO:0000313" key="2">
    <source>
        <dbReference type="EMBL" id="KAL0477260.1"/>
    </source>
</evidence>
<keyword evidence="1" id="KW-1133">Transmembrane helix</keyword>
<feature type="transmembrane region" description="Helical" evidence="1">
    <location>
        <begin position="148"/>
        <end position="172"/>
    </location>
</feature>
<feature type="transmembrane region" description="Helical" evidence="1">
    <location>
        <begin position="268"/>
        <end position="290"/>
    </location>
</feature>
<evidence type="ECO:0000313" key="3">
    <source>
        <dbReference type="Proteomes" id="UP001431209"/>
    </source>
</evidence>
<feature type="transmembrane region" description="Helical" evidence="1">
    <location>
        <begin position="12"/>
        <end position="33"/>
    </location>
</feature>
<feature type="transmembrane region" description="Helical" evidence="1">
    <location>
        <begin position="233"/>
        <end position="256"/>
    </location>
</feature>
<comment type="caution">
    <text evidence="2">The sequence shown here is derived from an EMBL/GenBank/DDBJ whole genome shotgun (WGS) entry which is preliminary data.</text>
</comment>
<reference evidence="2 3" key="1">
    <citation type="submission" date="2024-03" db="EMBL/GenBank/DDBJ databases">
        <title>The Acrasis kona genome and developmental transcriptomes reveal deep origins of eukaryotic multicellular pathways.</title>
        <authorList>
            <person name="Sheikh S."/>
            <person name="Fu C.-J."/>
            <person name="Brown M.W."/>
            <person name="Baldauf S.L."/>
        </authorList>
    </citation>
    <scope>NUCLEOTIDE SEQUENCE [LARGE SCALE GENOMIC DNA]</scope>
    <source>
        <strain evidence="2 3">ATCC MYA-3509</strain>
    </source>
</reference>
<name>A0AAW2YIY4_9EUKA</name>
<feature type="transmembrane region" description="Helical" evidence="1">
    <location>
        <begin position="192"/>
        <end position="212"/>
    </location>
</feature>
<sequence>MTPDEELYFHIAWILLIIIYSVFIVGTVACLVYPSRFFTSQSTEFDMAIRPSLPQRRTSKIVVTFRFFLLLCLALRLVYFVISFVGPNYWMNDENEPGNRILPDTISMMFYCSQAILITYWCAILKRVRIKHRNGHNAELSTESFARLFLKVIAVCLFLVTLLVVLFVVLKYAVSGSYIEKYEIYKWVIECIYFPLVTFLTSTLFVLLSWKMHTELIMTAMRSSPFHQQLKDIGLFVRLCTNFHFFKSIFNVVILIPQVRSWFGPRHYFYELIYFSIFEILLHIVILIVLSRKSISSPLLPDELPVLAEGVSDISFETQDEVQDAAGATKLYNDVSM</sequence>
<feature type="transmembrane region" description="Helical" evidence="1">
    <location>
        <begin position="106"/>
        <end position="128"/>
    </location>
</feature>